<dbReference type="GO" id="GO:0016740">
    <property type="term" value="F:transferase activity"/>
    <property type="evidence" value="ECO:0007669"/>
    <property type="project" value="UniProtKB-KW"/>
</dbReference>
<dbReference type="GO" id="GO:0008270">
    <property type="term" value="F:zinc ion binding"/>
    <property type="evidence" value="ECO:0007669"/>
    <property type="project" value="UniProtKB-KW"/>
</dbReference>
<evidence type="ECO:0000313" key="13">
    <source>
        <dbReference type="EMBL" id="KAK7487549.1"/>
    </source>
</evidence>
<dbReference type="AlphaFoldDB" id="A0ABD0KK40"/>
<comment type="caution">
    <text evidence="13">The sequence shown here is derived from an EMBL/GenBank/DDBJ whole genome shotgun (WGS) entry which is preliminary data.</text>
</comment>
<proteinExistence type="predicted"/>
<evidence type="ECO:0000256" key="10">
    <source>
        <dbReference type="SAM" id="MobiDB-lite"/>
    </source>
</evidence>
<evidence type="ECO:0000256" key="8">
    <source>
        <dbReference type="ARBA" id="ARBA00022989"/>
    </source>
</evidence>
<evidence type="ECO:0000256" key="5">
    <source>
        <dbReference type="ARBA" id="ARBA00022771"/>
    </source>
</evidence>
<accession>A0ABD0KK40</accession>
<keyword evidence="4" id="KW-0479">Metal-binding</keyword>
<feature type="region of interest" description="Disordered" evidence="10">
    <location>
        <begin position="1"/>
        <end position="25"/>
    </location>
</feature>
<dbReference type="Gene3D" id="3.30.40.10">
    <property type="entry name" value="Zinc/RING finger domain, C3HC4 (zinc finger)"/>
    <property type="match status" value="1"/>
</dbReference>
<reference evidence="13 14" key="1">
    <citation type="journal article" date="2023" name="Sci. Data">
        <title>Genome assembly of the Korean intertidal mud-creeper Batillaria attramentaria.</title>
        <authorList>
            <person name="Patra A.K."/>
            <person name="Ho P.T."/>
            <person name="Jun S."/>
            <person name="Lee S.J."/>
            <person name="Kim Y."/>
            <person name="Won Y.J."/>
        </authorList>
    </citation>
    <scope>NUCLEOTIDE SEQUENCE [LARGE SCALE GENOMIC DNA]</scope>
    <source>
        <strain evidence="13">Wonlab-2016</strain>
    </source>
</reference>
<dbReference type="PANTHER" id="PTHR46065">
    <property type="entry name" value="E3 UBIQUITIN-PROTEIN LIGASE MARCH 2/3 FAMILY MEMBER"/>
    <property type="match status" value="1"/>
</dbReference>
<evidence type="ECO:0000256" key="3">
    <source>
        <dbReference type="ARBA" id="ARBA00022692"/>
    </source>
</evidence>
<evidence type="ECO:0000256" key="4">
    <source>
        <dbReference type="ARBA" id="ARBA00022723"/>
    </source>
</evidence>
<evidence type="ECO:0000256" key="9">
    <source>
        <dbReference type="ARBA" id="ARBA00023136"/>
    </source>
</evidence>
<keyword evidence="3 11" id="KW-0812">Transmembrane</keyword>
<dbReference type="PANTHER" id="PTHR46065:SF3">
    <property type="entry name" value="FI20425P1"/>
    <property type="match status" value="1"/>
</dbReference>
<protein>
    <recommendedName>
        <fullName evidence="12">RING-CH-type domain-containing protein</fullName>
    </recommendedName>
</protein>
<dbReference type="Pfam" id="PF12906">
    <property type="entry name" value="RINGv"/>
    <property type="match status" value="1"/>
</dbReference>
<keyword evidence="8 11" id="KW-1133">Transmembrane helix</keyword>
<gene>
    <name evidence="13" type="ORF">BaRGS_00021251</name>
</gene>
<keyword evidence="2" id="KW-0808">Transferase</keyword>
<sequence length="275" mass="30988">MDEDNKTMTDVPQAETPLLAAPPPLPPLPLPPILPGVDVPLSDQGIHSCLSSASCLASGATTPLPIKKFKAPESDAGTDLLPVCRICQLPGDKEDFLFSPCRCSGTMMFVHYLCLLKWIEISSRKTKKPPKCELCHFQYIRHKRFKFSHWRVPRVSSRDKCLHAVFFVNLLIMVSCAVATILCFLSDKGHLEDLPRGREGSSGNSQVELTTEEIITLTCGIMFFVSFFVAMTVEIKARHTIYRLFLKFVSHNTEWQIEPYHRSKDEELADPPHYV</sequence>
<dbReference type="EMBL" id="JACVVK020000163">
    <property type="protein sequence ID" value="KAK7487549.1"/>
    <property type="molecule type" value="Genomic_DNA"/>
</dbReference>
<evidence type="ECO:0000256" key="2">
    <source>
        <dbReference type="ARBA" id="ARBA00022679"/>
    </source>
</evidence>
<dbReference type="Proteomes" id="UP001519460">
    <property type="component" value="Unassembled WGS sequence"/>
</dbReference>
<dbReference type="SMART" id="SM00744">
    <property type="entry name" value="RINGv"/>
    <property type="match status" value="1"/>
</dbReference>
<feature type="transmembrane region" description="Helical" evidence="11">
    <location>
        <begin position="161"/>
        <end position="185"/>
    </location>
</feature>
<keyword evidence="7" id="KW-0862">Zinc</keyword>
<dbReference type="PROSITE" id="PS51292">
    <property type="entry name" value="ZF_RING_CH"/>
    <property type="match status" value="1"/>
</dbReference>
<dbReference type="CDD" id="cd16495">
    <property type="entry name" value="RING_CH-C4HC3_MARCH"/>
    <property type="match status" value="1"/>
</dbReference>
<keyword evidence="6" id="KW-0833">Ubl conjugation pathway</keyword>
<keyword evidence="5" id="KW-0863">Zinc-finger</keyword>
<comment type="subcellular location">
    <subcellularLocation>
        <location evidence="1">Membrane</location>
        <topology evidence="1">Multi-pass membrane protein</topology>
    </subcellularLocation>
</comment>
<feature type="transmembrane region" description="Helical" evidence="11">
    <location>
        <begin position="214"/>
        <end position="233"/>
    </location>
</feature>
<name>A0ABD0KK40_9CAEN</name>
<keyword evidence="14" id="KW-1185">Reference proteome</keyword>
<evidence type="ECO:0000259" key="12">
    <source>
        <dbReference type="PROSITE" id="PS51292"/>
    </source>
</evidence>
<dbReference type="InterPro" id="IPR011016">
    <property type="entry name" value="Znf_RING-CH"/>
</dbReference>
<evidence type="ECO:0000256" key="6">
    <source>
        <dbReference type="ARBA" id="ARBA00022786"/>
    </source>
</evidence>
<evidence type="ECO:0000313" key="14">
    <source>
        <dbReference type="Proteomes" id="UP001519460"/>
    </source>
</evidence>
<evidence type="ECO:0000256" key="1">
    <source>
        <dbReference type="ARBA" id="ARBA00004141"/>
    </source>
</evidence>
<organism evidence="13 14">
    <name type="scientific">Batillaria attramentaria</name>
    <dbReference type="NCBI Taxonomy" id="370345"/>
    <lineage>
        <taxon>Eukaryota</taxon>
        <taxon>Metazoa</taxon>
        <taxon>Spiralia</taxon>
        <taxon>Lophotrochozoa</taxon>
        <taxon>Mollusca</taxon>
        <taxon>Gastropoda</taxon>
        <taxon>Caenogastropoda</taxon>
        <taxon>Sorbeoconcha</taxon>
        <taxon>Cerithioidea</taxon>
        <taxon>Batillariidae</taxon>
        <taxon>Batillaria</taxon>
    </lineage>
</organism>
<evidence type="ECO:0000256" key="7">
    <source>
        <dbReference type="ARBA" id="ARBA00022833"/>
    </source>
</evidence>
<dbReference type="SUPFAM" id="SSF57850">
    <property type="entry name" value="RING/U-box"/>
    <property type="match status" value="1"/>
</dbReference>
<feature type="domain" description="RING-CH-type" evidence="12">
    <location>
        <begin position="76"/>
        <end position="142"/>
    </location>
</feature>
<keyword evidence="9 11" id="KW-0472">Membrane</keyword>
<dbReference type="GO" id="GO:0016020">
    <property type="term" value="C:membrane"/>
    <property type="evidence" value="ECO:0007669"/>
    <property type="project" value="UniProtKB-SubCell"/>
</dbReference>
<dbReference type="InterPro" id="IPR013083">
    <property type="entry name" value="Znf_RING/FYVE/PHD"/>
</dbReference>
<evidence type="ECO:0000256" key="11">
    <source>
        <dbReference type="SAM" id="Phobius"/>
    </source>
</evidence>